<dbReference type="SUPFAM" id="SSF52047">
    <property type="entry name" value="RNI-like"/>
    <property type="match status" value="1"/>
</dbReference>
<reference evidence="3 4" key="1">
    <citation type="journal article" date="2018" name="Evol. Lett.">
        <title>Horizontal gene cluster transfer increased hallucinogenic mushroom diversity.</title>
        <authorList>
            <person name="Reynolds H.T."/>
            <person name="Vijayakumar V."/>
            <person name="Gluck-Thaler E."/>
            <person name="Korotkin H.B."/>
            <person name="Matheny P.B."/>
            <person name="Slot J.C."/>
        </authorList>
    </citation>
    <scope>NUCLEOTIDE SEQUENCE [LARGE SCALE GENOMIC DNA]</scope>
    <source>
        <strain evidence="3 4">2631</strain>
    </source>
</reference>
<dbReference type="OrthoDB" id="3063971at2759"/>
<dbReference type="PANTHER" id="PTHR13318">
    <property type="entry name" value="PARTNER OF PAIRED, ISOFORM B-RELATED"/>
    <property type="match status" value="1"/>
</dbReference>
<dbReference type="InterPro" id="IPR006553">
    <property type="entry name" value="Leu-rich_rpt_Cys-con_subtyp"/>
</dbReference>
<feature type="domain" description="F-box" evidence="2">
    <location>
        <begin position="222"/>
        <end position="278"/>
    </location>
</feature>
<dbReference type="Gene3D" id="3.80.10.10">
    <property type="entry name" value="Ribonuclease Inhibitor"/>
    <property type="match status" value="2"/>
</dbReference>
<dbReference type="Proteomes" id="UP000283269">
    <property type="component" value="Unassembled WGS sequence"/>
</dbReference>
<evidence type="ECO:0000313" key="3">
    <source>
        <dbReference type="EMBL" id="PPQ91726.1"/>
    </source>
</evidence>
<dbReference type="GO" id="GO:0031146">
    <property type="term" value="P:SCF-dependent proteasomal ubiquitin-dependent protein catabolic process"/>
    <property type="evidence" value="ECO:0007669"/>
    <property type="project" value="TreeGrafter"/>
</dbReference>
<organism evidence="3 4">
    <name type="scientific">Psilocybe cyanescens</name>
    <dbReference type="NCBI Taxonomy" id="93625"/>
    <lineage>
        <taxon>Eukaryota</taxon>
        <taxon>Fungi</taxon>
        <taxon>Dikarya</taxon>
        <taxon>Basidiomycota</taxon>
        <taxon>Agaricomycotina</taxon>
        <taxon>Agaricomycetes</taxon>
        <taxon>Agaricomycetidae</taxon>
        <taxon>Agaricales</taxon>
        <taxon>Agaricineae</taxon>
        <taxon>Strophariaceae</taxon>
        <taxon>Psilocybe</taxon>
    </lineage>
</organism>
<evidence type="ECO:0000256" key="1">
    <source>
        <dbReference type="SAM" id="Coils"/>
    </source>
</evidence>
<accession>A0A409XM00</accession>
<gene>
    <name evidence="3" type="ORF">CVT25_012867</name>
</gene>
<dbReference type="PANTHER" id="PTHR13318:SF95">
    <property type="entry name" value="F-BOX PROTEIN YLR352W"/>
    <property type="match status" value="1"/>
</dbReference>
<dbReference type="InterPro" id="IPR032675">
    <property type="entry name" value="LRR_dom_sf"/>
</dbReference>
<dbReference type="InterPro" id="IPR036047">
    <property type="entry name" value="F-box-like_dom_sf"/>
</dbReference>
<dbReference type="STRING" id="93625.A0A409XM00"/>
<keyword evidence="4" id="KW-1185">Reference proteome</keyword>
<dbReference type="AlphaFoldDB" id="A0A409XM00"/>
<evidence type="ECO:0000259" key="2">
    <source>
        <dbReference type="PROSITE" id="PS50181"/>
    </source>
</evidence>
<comment type="caution">
    <text evidence="3">The sequence shown here is derived from an EMBL/GenBank/DDBJ whole genome shotgun (WGS) entry which is preliminary data.</text>
</comment>
<dbReference type="EMBL" id="NHYD01001264">
    <property type="protein sequence ID" value="PPQ91726.1"/>
    <property type="molecule type" value="Genomic_DNA"/>
</dbReference>
<keyword evidence="1" id="KW-0175">Coiled coil</keyword>
<sequence>MDFYGLATTCQPLNSKRLPSSSPGCIPGVYDENSRSTDLTDLKSLTLRGPDSIFGLLSRTGVPNLTQLTLCHLVDTDRDDTKLTSEWTLDLLKHSSPPISLLELDKLPINHLAYKHILASLPLLETFSIHKSGVSEVSFQTSNRPNGLCPSLKRLDLKCCLDLVRGLFNVHDFGTIRQSMLEYEQEVEYIDRQIENYNRTIQQLLRRKEQRLADILRCKEKLTLANRLPIEILIQIFEQYILDDLLDKSSLKRGPLTVSHVCSRWRQASSDPMLWSHIHSDILITRRAAFSLINMWLSRSRDKPLTIELALSRLTSPIYPTTRAILEEISRWRHLRLKSRILWSLNDFLSACTDPAPQLRTIDIEVVEGVDPGSTEEEMLGLQEVFAGSPHIHTISITHCVLPNPMSLPVSVTHLSLKLPSQALPVSQQSILRMVSLLEQLPKLETLLIEVPLSHHTDFLLDAEDHHPVDLLNLTSLTLSGPGNIFGLLPRIKVPSLNHLVLSGSMETTVNQNTGEWLFHLLQESSPPISHLALVDLTIDDTMYIRLFASLPFLETLGVHDSEISDTAFQRLYGPNNLCPLLKRIDLRWCRKLSGAAIVDMIRGRSAEYRGSADSSTLSTPISEVTIIHCGLVSEGNISKLEELTNCRCRRHKYDDMCSQSFKPSSVLKRMLTQSRLPDRWRCCGSG</sequence>
<dbReference type="GO" id="GO:0019005">
    <property type="term" value="C:SCF ubiquitin ligase complex"/>
    <property type="evidence" value="ECO:0007669"/>
    <property type="project" value="TreeGrafter"/>
</dbReference>
<dbReference type="Pfam" id="PF12937">
    <property type="entry name" value="F-box-like"/>
    <property type="match status" value="1"/>
</dbReference>
<feature type="coiled-coil region" evidence="1">
    <location>
        <begin position="180"/>
        <end position="214"/>
    </location>
</feature>
<dbReference type="SMART" id="SM00367">
    <property type="entry name" value="LRR_CC"/>
    <property type="match status" value="2"/>
</dbReference>
<name>A0A409XM00_PSICY</name>
<evidence type="ECO:0000313" key="4">
    <source>
        <dbReference type="Proteomes" id="UP000283269"/>
    </source>
</evidence>
<dbReference type="InParanoid" id="A0A409XM00"/>
<protein>
    <recommendedName>
        <fullName evidence="2">F-box domain-containing protein</fullName>
    </recommendedName>
</protein>
<dbReference type="InterPro" id="IPR001810">
    <property type="entry name" value="F-box_dom"/>
</dbReference>
<proteinExistence type="predicted"/>
<dbReference type="PROSITE" id="PS50181">
    <property type="entry name" value="FBOX"/>
    <property type="match status" value="1"/>
</dbReference>
<dbReference type="SUPFAM" id="SSF81383">
    <property type="entry name" value="F-box domain"/>
    <property type="match status" value="1"/>
</dbReference>